<evidence type="ECO:0000313" key="4">
    <source>
        <dbReference type="Proteomes" id="UP000000305"/>
    </source>
</evidence>
<dbReference type="Proteomes" id="UP000000305">
    <property type="component" value="Unassembled WGS sequence"/>
</dbReference>
<keyword evidence="1" id="KW-0378">Hydrolase</keyword>
<dbReference type="HOGENOM" id="CLU_1671123_0_0_1"/>
<dbReference type="AlphaFoldDB" id="E9HZA8"/>
<name>E9HZA8_DAPPU</name>
<dbReference type="InParanoid" id="E9HZA8"/>
<keyword evidence="4" id="KW-1185">Reference proteome</keyword>
<evidence type="ECO:0000256" key="1">
    <source>
        <dbReference type="ARBA" id="ARBA00022801"/>
    </source>
</evidence>
<dbReference type="STRING" id="6669.E9HZA8"/>
<dbReference type="OrthoDB" id="6978002at2759"/>
<evidence type="ECO:0000259" key="2">
    <source>
        <dbReference type="PROSITE" id="PS50142"/>
    </source>
</evidence>
<dbReference type="InterPro" id="IPR036389">
    <property type="entry name" value="RNase_III_sf"/>
</dbReference>
<feature type="domain" description="RNase III" evidence="2">
    <location>
        <begin position="23"/>
        <end position="152"/>
    </location>
</feature>
<dbReference type="PANTHER" id="PTHR14950">
    <property type="entry name" value="DICER-RELATED"/>
    <property type="match status" value="1"/>
</dbReference>
<dbReference type="InterPro" id="IPR000999">
    <property type="entry name" value="RNase_III_dom"/>
</dbReference>
<dbReference type="Gene3D" id="1.10.1520.10">
    <property type="entry name" value="Ribonuclease III domain"/>
    <property type="match status" value="1"/>
</dbReference>
<dbReference type="Pfam" id="PF00636">
    <property type="entry name" value="Ribonuclease_3"/>
    <property type="match status" value="1"/>
</dbReference>
<dbReference type="PANTHER" id="PTHR14950:SF37">
    <property type="entry name" value="ENDORIBONUCLEASE DICER"/>
    <property type="match status" value="1"/>
</dbReference>
<reference evidence="3 4" key="1">
    <citation type="journal article" date="2011" name="Science">
        <title>The ecoresponsive genome of Daphnia pulex.</title>
        <authorList>
            <person name="Colbourne J.K."/>
            <person name="Pfrender M.E."/>
            <person name="Gilbert D."/>
            <person name="Thomas W.K."/>
            <person name="Tucker A."/>
            <person name="Oakley T.H."/>
            <person name="Tokishita S."/>
            <person name="Aerts A."/>
            <person name="Arnold G.J."/>
            <person name="Basu M.K."/>
            <person name="Bauer D.J."/>
            <person name="Caceres C.E."/>
            <person name="Carmel L."/>
            <person name="Casola C."/>
            <person name="Choi J.H."/>
            <person name="Detter J.C."/>
            <person name="Dong Q."/>
            <person name="Dusheyko S."/>
            <person name="Eads B.D."/>
            <person name="Frohlich T."/>
            <person name="Geiler-Samerotte K.A."/>
            <person name="Gerlach D."/>
            <person name="Hatcher P."/>
            <person name="Jogdeo S."/>
            <person name="Krijgsveld J."/>
            <person name="Kriventseva E.V."/>
            <person name="Kultz D."/>
            <person name="Laforsch C."/>
            <person name="Lindquist E."/>
            <person name="Lopez J."/>
            <person name="Manak J.R."/>
            <person name="Muller J."/>
            <person name="Pangilinan J."/>
            <person name="Patwardhan R.P."/>
            <person name="Pitluck S."/>
            <person name="Pritham E.J."/>
            <person name="Rechtsteiner A."/>
            <person name="Rho M."/>
            <person name="Rogozin I.B."/>
            <person name="Sakarya O."/>
            <person name="Salamov A."/>
            <person name="Schaack S."/>
            <person name="Shapiro H."/>
            <person name="Shiga Y."/>
            <person name="Skalitzky C."/>
            <person name="Smith Z."/>
            <person name="Souvorov A."/>
            <person name="Sung W."/>
            <person name="Tang Z."/>
            <person name="Tsuchiya D."/>
            <person name="Tu H."/>
            <person name="Vos H."/>
            <person name="Wang M."/>
            <person name="Wolf Y.I."/>
            <person name="Yamagata H."/>
            <person name="Yamada T."/>
            <person name="Ye Y."/>
            <person name="Shaw J.R."/>
            <person name="Andrews J."/>
            <person name="Crease T.J."/>
            <person name="Tang H."/>
            <person name="Lucas S.M."/>
            <person name="Robertson H.M."/>
            <person name="Bork P."/>
            <person name="Koonin E.V."/>
            <person name="Zdobnov E.M."/>
            <person name="Grigoriev I.V."/>
            <person name="Lynch M."/>
            <person name="Boore J.L."/>
        </authorList>
    </citation>
    <scope>NUCLEOTIDE SEQUENCE [LARGE SCALE GENOMIC DNA]</scope>
</reference>
<dbReference type="eggNOG" id="KOG0701">
    <property type="taxonomic scope" value="Eukaryota"/>
</dbReference>
<dbReference type="CDD" id="cd00593">
    <property type="entry name" value="RIBOc"/>
    <property type="match status" value="1"/>
</dbReference>
<dbReference type="PROSITE" id="PS50142">
    <property type="entry name" value="RNASE_3_2"/>
    <property type="match status" value="1"/>
</dbReference>
<dbReference type="EMBL" id="GL733301">
    <property type="protein sequence ID" value="EFX62921.1"/>
    <property type="molecule type" value="Genomic_DNA"/>
</dbReference>
<dbReference type="OMA" id="AMTHASH"/>
<accession>E9HZA8</accession>
<dbReference type="GO" id="GO:0006396">
    <property type="term" value="P:RNA processing"/>
    <property type="evidence" value="ECO:0007669"/>
    <property type="project" value="InterPro"/>
</dbReference>
<gene>
    <name evidence="3" type="ORF">DAPPUDRAFT_336204</name>
</gene>
<sequence>MDDAQRTEPSQINDTPPKPVTAAVYFEEIFGYKFKDEEMLHQALKRPTASLKSSVKKGDRLELVGDAVLGILVSIGLFRTITMYNPGDLTRHRSALTCNDCFGVLTVKFGIHKFLLGLPPSLLHNVNEFAENQEKAAHPYSNMLGKLGTSMSNSSTMH</sequence>
<dbReference type="KEGG" id="dpx:DAPPUDRAFT_336204"/>
<dbReference type="GO" id="GO:0004525">
    <property type="term" value="F:ribonuclease III activity"/>
    <property type="evidence" value="ECO:0007669"/>
    <property type="project" value="InterPro"/>
</dbReference>
<organism evidence="3 4">
    <name type="scientific">Daphnia pulex</name>
    <name type="common">Water flea</name>
    <dbReference type="NCBI Taxonomy" id="6669"/>
    <lineage>
        <taxon>Eukaryota</taxon>
        <taxon>Metazoa</taxon>
        <taxon>Ecdysozoa</taxon>
        <taxon>Arthropoda</taxon>
        <taxon>Crustacea</taxon>
        <taxon>Branchiopoda</taxon>
        <taxon>Diplostraca</taxon>
        <taxon>Cladocera</taxon>
        <taxon>Anomopoda</taxon>
        <taxon>Daphniidae</taxon>
        <taxon>Daphnia</taxon>
    </lineage>
</organism>
<dbReference type="PhylomeDB" id="E9HZA8"/>
<dbReference type="SUPFAM" id="SSF69065">
    <property type="entry name" value="RNase III domain-like"/>
    <property type="match status" value="1"/>
</dbReference>
<proteinExistence type="predicted"/>
<evidence type="ECO:0000313" key="3">
    <source>
        <dbReference type="EMBL" id="EFX62921.1"/>
    </source>
</evidence>
<protein>
    <recommendedName>
        <fullName evidence="2">RNase III domain-containing protein</fullName>
    </recommendedName>
</protein>